<sequence length="163" mass="17888">MMARLSLLGFALLLVTGQCRAEGLFEDGQEYQYSYLTFTTSGVRDPTPSGSSFGIRGNLLIQKQAGEAIVKVPVLKLTFRYTGDDITSMIPATHRSQHCGLCGDYNGQFSRELVSPSGCNVKDATDLARSYVLRDNKCKENIPTPPCVAEPINVGERYQSSRL</sequence>
<dbReference type="EMBL" id="LRGB01003310">
    <property type="protein sequence ID" value="KZS03323.1"/>
    <property type="molecule type" value="Genomic_DNA"/>
</dbReference>
<organism evidence="3 4">
    <name type="scientific">Daphnia magna</name>
    <dbReference type="NCBI Taxonomy" id="35525"/>
    <lineage>
        <taxon>Eukaryota</taxon>
        <taxon>Metazoa</taxon>
        <taxon>Ecdysozoa</taxon>
        <taxon>Arthropoda</taxon>
        <taxon>Crustacea</taxon>
        <taxon>Branchiopoda</taxon>
        <taxon>Diplostraca</taxon>
        <taxon>Cladocera</taxon>
        <taxon>Anomopoda</taxon>
        <taxon>Daphniidae</taxon>
        <taxon>Daphnia</taxon>
    </lineage>
</organism>
<dbReference type="InterPro" id="IPR001846">
    <property type="entry name" value="VWF_type-D"/>
</dbReference>
<dbReference type="OrthoDB" id="5956066at2759"/>
<feature type="domain" description="VWFD" evidence="2">
    <location>
        <begin position="1"/>
        <end position="139"/>
    </location>
</feature>
<name>A0A164KJQ5_9CRUS</name>
<dbReference type="InterPro" id="IPR050733">
    <property type="entry name" value="Vitellogenin/Apolipophorin"/>
</dbReference>
<comment type="caution">
    <text evidence="3">The sequence shown here is derived from an EMBL/GenBank/DDBJ whole genome shotgun (WGS) entry which is preliminary data.</text>
</comment>
<evidence type="ECO:0000259" key="2">
    <source>
        <dbReference type="PROSITE" id="PS51233"/>
    </source>
</evidence>
<keyword evidence="4" id="KW-1185">Reference proteome</keyword>
<evidence type="ECO:0000256" key="1">
    <source>
        <dbReference type="SAM" id="SignalP"/>
    </source>
</evidence>
<dbReference type="Pfam" id="PF00094">
    <property type="entry name" value="VWD"/>
    <property type="match status" value="1"/>
</dbReference>
<reference evidence="3 4" key="1">
    <citation type="submission" date="2016-03" db="EMBL/GenBank/DDBJ databases">
        <title>EvidentialGene: Evidence-directed Construction of Genes on Genomes.</title>
        <authorList>
            <person name="Gilbert D.G."/>
            <person name="Choi J.-H."/>
            <person name="Mockaitis K."/>
            <person name="Colbourne J."/>
            <person name="Pfrender M."/>
        </authorList>
    </citation>
    <scope>NUCLEOTIDE SEQUENCE [LARGE SCALE GENOMIC DNA]</scope>
    <source>
        <strain evidence="3 4">Xinb3</strain>
        <tissue evidence="3">Complete organism</tissue>
    </source>
</reference>
<dbReference type="PROSITE" id="PS51233">
    <property type="entry name" value="VWFD"/>
    <property type="match status" value="1"/>
</dbReference>
<dbReference type="Proteomes" id="UP000076858">
    <property type="component" value="Unassembled WGS sequence"/>
</dbReference>
<dbReference type="PANTHER" id="PTHR23345">
    <property type="entry name" value="VITELLOGENIN-RELATED"/>
    <property type="match status" value="1"/>
</dbReference>
<proteinExistence type="predicted"/>
<dbReference type="AlphaFoldDB" id="A0A164KJQ5"/>
<feature type="chain" id="PRO_5007851297" description="VWFD domain-containing protein" evidence="1">
    <location>
        <begin position="22"/>
        <end position="163"/>
    </location>
</feature>
<evidence type="ECO:0000313" key="3">
    <source>
        <dbReference type="EMBL" id="KZS03323.1"/>
    </source>
</evidence>
<gene>
    <name evidence="3" type="ORF">APZ42_033978</name>
</gene>
<dbReference type="STRING" id="35525.A0A164KJQ5"/>
<accession>A0A164KJQ5</accession>
<dbReference type="PANTHER" id="PTHR23345:SF15">
    <property type="entry name" value="VITELLOGENIN 1-RELATED"/>
    <property type="match status" value="1"/>
</dbReference>
<keyword evidence="1" id="KW-0732">Signal</keyword>
<evidence type="ECO:0000313" key="4">
    <source>
        <dbReference type="Proteomes" id="UP000076858"/>
    </source>
</evidence>
<feature type="signal peptide" evidence="1">
    <location>
        <begin position="1"/>
        <end position="21"/>
    </location>
</feature>
<dbReference type="GO" id="GO:0005319">
    <property type="term" value="F:lipid transporter activity"/>
    <property type="evidence" value="ECO:0007669"/>
    <property type="project" value="TreeGrafter"/>
</dbReference>
<protein>
    <recommendedName>
        <fullName evidence="2">VWFD domain-containing protein</fullName>
    </recommendedName>
</protein>